<name>A0A956SEH1_UNCEI</name>
<reference evidence="1" key="2">
    <citation type="journal article" date="2021" name="Microbiome">
        <title>Successional dynamics and alternative stable states in a saline activated sludge microbial community over 9 years.</title>
        <authorList>
            <person name="Wang Y."/>
            <person name="Ye J."/>
            <person name="Ju F."/>
            <person name="Liu L."/>
            <person name="Boyd J.A."/>
            <person name="Deng Y."/>
            <person name="Parks D.H."/>
            <person name="Jiang X."/>
            <person name="Yin X."/>
            <person name="Woodcroft B.J."/>
            <person name="Tyson G.W."/>
            <person name="Hugenholtz P."/>
            <person name="Polz M.F."/>
            <person name="Zhang T."/>
        </authorList>
    </citation>
    <scope>NUCLEOTIDE SEQUENCE</scope>
    <source>
        <strain evidence="1">HKST-UBA02</strain>
    </source>
</reference>
<dbReference type="Proteomes" id="UP000739538">
    <property type="component" value="Unassembled WGS sequence"/>
</dbReference>
<proteinExistence type="predicted"/>
<reference evidence="1" key="1">
    <citation type="submission" date="2020-04" db="EMBL/GenBank/DDBJ databases">
        <authorList>
            <person name="Zhang T."/>
        </authorList>
    </citation>
    <scope>NUCLEOTIDE SEQUENCE</scope>
    <source>
        <strain evidence="1">HKST-UBA02</strain>
    </source>
</reference>
<protein>
    <recommendedName>
        <fullName evidence="3">Lysophospholipid acyltransferase family protein</fullName>
    </recommendedName>
</protein>
<dbReference type="EMBL" id="JAGQHS010000048">
    <property type="protein sequence ID" value="MCA9756304.1"/>
    <property type="molecule type" value="Genomic_DNA"/>
</dbReference>
<sequence length="271" mass="29416">MANPAFHRGMRTLGIGFGQKERALGHAAACRAVLGTADGVDHAAAVGRHRRFVCEVLAELSGHRHPLAPLDPLGDELRPRDPGPVLYVSVHRGNWIVGARALGNPDRPIHTVAGTQLHRAVSPWLVRWLQRRGVVVHPGAGAHRALARTLRAGGRVLLHLDGDPFGGGSRTRGVGHDVLPRRNLPAGVRSAALLAARHGVRVEGVLCERDLGGTFQVRKTELTVPADVSSTRVHVASTHWEARLMRYLVDTVREDPERWLLFRDEHLAGGA</sequence>
<evidence type="ECO:0000313" key="1">
    <source>
        <dbReference type="EMBL" id="MCA9756304.1"/>
    </source>
</evidence>
<comment type="caution">
    <text evidence="1">The sequence shown here is derived from an EMBL/GenBank/DDBJ whole genome shotgun (WGS) entry which is preliminary data.</text>
</comment>
<evidence type="ECO:0008006" key="3">
    <source>
        <dbReference type="Google" id="ProtNLM"/>
    </source>
</evidence>
<gene>
    <name evidence="1" type="ORF">KDA27_10930</name>
</gene>
<evidence type="ECO:0000313" key="2">
    <source>
        <dbReference type="Proteomes" id="UP000739538"/>
    </source>
</evidence>
<accession>A0A956SEH1</accession>
<dbReference type="AlphaFoldDB" id="A0A956SEH1"/>
<organism evidence="1 2">
    <name type="scientific">Eiseniibacteriota bacterium</name>
    <dbReference type="NCBI Taxonomy" id="2212470"/>
    <lineage>
        <taxon>Bacteria</taxon>
        <taxon>Candidatus Eiseniibacteriota</taxon>
    </lineage>
</organism>